<sequence>MVEVCNNRKRLISIPSNSNLLADLVLVNMVKGCSNGKSLILIPSYSNHLADLVPKNMVKVAAMGKGEGCPGPPYSSTSSLEDGSDGSAVKNLPSKSTDLEDDEPKPSKSIDLTTLF</sequence>
<dbReference type="EMBL" id="DUZY01000004">
    <property type="protein sequence ID" value="DAD36559.1"/>
    <property type="molecule type" value="Genomic_DNA"/>
</dbReference>
<keyword evidence="3" id="KW-1185">Reference proteome</keyword>
<accession>A0A822YZ81</accession>
<evidence type="ECO:0000256" key="1">
    <source>
        <dbReference type="SAM" id="MobiDB-lite"/>
    </source>
</evidence>
<comment type="caution">
    <text evidence="2">The sequence shown here is derived from an EMBL/GenBank/DDBJ whole genome shotgun (WGS) entry which is preliminary data.</text>
</comment>
<evidence type="ECO:0000313" key="2">
    <source>
        <dbReference type="EMBL" id="DAD36559.1"/>
    </source>
</evidence>
<feature type="region of interest" description="Disordered" evidence="1">
    <location>
        <begin position="64"/>
        <end position="116"/>
    </location>
</feature>
<dbReference type="AlphaFoldDB" id="A0A822YZ81"/>
<dbReference type="Proteomes" id="UP000607653">
    <property type="component" value="Unassembled WGS sequence"/>
</dbReference>
<name>A0A822YZ81_NELNU</name>
<protein>
    <submittedName>
        <fullName evidence="2">Uncharacterized protein</fullName>
    </submittedName>
</protein>
<organism evidence="2 3">
    <name type="scientific">Nelumbo nucifera</name>
    <name type="common">Sacred lotus</name>
    <dbReference type="NCBI Taxonomy" id="4432"/>
    <lineage>
        <taxon>Eukaryota</taxon>
        <taxon>Viridiplantae</taxon>
        <taxon>Streptophyta</taxon>
        <taxon>Embryophyta</taxon>
        <taxon>Tracheophyta</taxon>
        <taxon>Spermatophyta</taxon>
        <taxon>Magnoliopsida</taxon>
        <taxon>Proteales</taxon>
        <taxon>Nelumbonaceae</taxon>
        <taxon>Nelumbo</taxon>
    </lineage>
</organism>
<gene>
    <name evidence="2" type="ORF">HUJ06_007200</name>
</gene>
<evidence type="ECO:0000313" key="3">
    <source>
        <dbReference type="Proteomes" id="UP000607653"/>
    </source>
</evidence>
<reference evidence="2 3" key="1">
    <citation type="journal article" date="2020" name="Mol. Biol. Evol.">
        <title>Distinct Expression and Methylation Patterns for Genes with Different Fates following a Single Whole-Genome Duplication in Flowering Plants.</title>
        <authorList>
            <person name="Shi T."/>
            <person name="Rahmani R.S."/>
            <person name="Gugger P.F."/>
            <person name="Wang M."/>
            <person name="Li H."/>
            <person name="Zhang Y."/>
            <person name="Li Z."/>
            <person name="Wang Q."/>
            <person name="Van de Peer Y."/>
            <person name="Marchal K."/>
            <person name="Chen J."/>
        </authorList>
    </citation>
    <scope>NUCLEOTIDE SEQUENCE [LARGE SCALE GENOMIC DNA]</scope>
    <source>
        <tissue evidence="2">Leaf</tissue>
    </source>
</reference>
<proteinExistence type="predicted"/>